<gene>
    <name evidence="14" type="ORF">FMOSSE_LOCUS298</name>
</gene>
<evidence type="ECO:0000256" key="1">
    <source>
        <dbReference type="ARBA" id="ARBA00004123"/>
    </source>
</evidence>
<dbReference type="Pfam" id="PF08287">
    <property type="entry name" value="DASH_Spc19"/>
    <property type="match status" value="1"/>
</dbReference>
<name>A0A9N8UYD3_FUNMO</name>
<keyword evidence="15" id="KW-1185">Reference proteome</keyword>
<keyword evidence="9" id="KW-0206">Cytoskeleton</keyword>
<dbReference type="PANTHER" id="PTHR28262:SF1">
    <property type="entry name" value="DASH COMPLEX SUBUNIT SPC19"/>
    <property type="match status" value="1"/>
</dbReference>
<keyword evidence="7" id="KW-0963">Cytoplasm</keyword>
<dbReference type="PANTHER" id="PTHR28262">
    <property type="entry name" value="DASH COMPLEX SUBUNIT SPC19"/>
    <property type="match status" value="1"/>
</dbReference>
<dbReference type="GO" id="GO:0008608">
    <property type="term" value="P:attachment of spindle microtubules to kinetochore"/>
    <property type="evidence" value="ECO:0007669"/>
    <property type="project" value="InterPro"/>
</dbReference>
<evidence type="ECO:0000256" key="8">
    <source>
        <dbReference type="ARBA" id="ARBA00022838"/>
    </source>
</evidence>
<evidence type="ECO:0000256" key="10">
    <source>
        <dbReference type="ARBA" id="ARBA00023242"/>
    </source>
</evidence>
<sequence length="343" mass="39859">MTPRRIDARFVSDDSRIPNTYIQSLEQCVDRLQDSSSKLQRSIHKLESGSREFSRIKRLLACQRVCELVTEPEIRDAQNSLAVQLEPRINALLSKAEEILQGLVEKDNTLQEEVDKREIEFELEMKKEQLESKQNEKVKKHSSQAQQKKQQKDVKKELMELKKKVKRLEIECEQQSQVLNEIIEAQHEFEDAFEEDLIEEEQLEHALSQIEIGSRVQDTLEEASVEERNEVEPEFVSNQIDCAQELRASGIENMKKLCKFLFPTDDLGSTVARIAEILLDAENKEIYINELSLEFPPEQDHLHRLQTAITLLNAFEITEIVCDEELKEGQNEDKMILRLKVDS</sequence>
<evidence type="ECO:0000313" key="15">
    <source>
        <dbReference type="Proteomes" id="UP000789375"/>
    </source>
</evidence>
<dbReference type="GO" id="GO:0042729">
    <property type="term" value="C:DASH complex"/>
    <property type="evidence" value="ECO:0007669"/>
    <property type="project" value="InterPro"/>
</dbReference>
<keyword evidence="11" id="KW-0137">Centromere</keyword>
<protein>
    <recommendedName>
        <fullName evidence="5">DASH complex subunit SPC19</fullName>
    </recommendedName>
    <alternativeName>
        <fullName evidence="12">Outer kinetochore protein SPC19</fullName>
    </alternativeName>
</protein>
<evidence type="ECO:0000256" key="7">
    <source>
        <dbReference type="ARBA" id="ARBA00022490"/>
    </source>
</evidence>
<feature type="region of interest" description="Disordered" evidence="13">
    <location>
        <begin position="131"/>
        <end position="153"/>
    </location>
</feature>
<dbReference type="Proteomes" id="UP000789375">
    <property type="component" value="Unassembled WGS sequence"/>
</dbReference>
<evidence type="ECO:0000256" key="6">
    <source>
        <dbReference type="ARBA" id="ARBA00022454"/>
    </source>
</evidence>
<dbReference type="InterPro" id="IPR013251">
    <property type="entry name" value="DASH_Spc19"/>
</dbReference>
<reference evidence="14" key="1">
    <citation type="submission" date="2021-06" db="EMBL/GenBank/DDBJ databases">
        <authorList>
            <person name="Kallberg Y."/>
            <person name="Tangrot J."/>
            <person name="Rosling A."/>
        </authorList>
    </citation>
    <scope>NUCLEOTIDE SEQUENCE</scope>
    <source>
        <strain evidence="14">87-6 pot B 2015</strain>
    </source>
</reference>
<keyword evidence="10" id="KW-0539">Nucleus</keyword>
<evidence type="ECO:0000256" key="4">
    <source>
        <dbReference type="ARBA" id="ARBA00008952"/>
    </source>
</evidence>
<comment type="similarity">
    <text evidence="4">Belongs to the DASH complex SPC19 family.</text>
</comment>
<organism evidence="14 15">
    <name type="scientific">Funneliformis mosseae</name>
    <name type="common">Endomycorrhizal fungus</name>
    <name type="synonym">Glomus mosseae</name>
    <dbReference type="NCBI Taxonomy" id="27381"/>
    <lineage>
        <taxon>Eukaryota</taxon>
        <taxon>Fungi</taxon>
        <taxon>Fungi incertae sedis</taxon>
        <taxon>Mucoromycota</taxon>
        <taxon>Glomeromycotina</taxon>
        <taxon>Glomeromycetes</taxon>
        <taxon>Glomerales</taxon>
        <taxon>Glomeraceae</taxon>
        <taxon>Funneliformis</taxon>
    </lineage>
</organism>
<evidence type="ECO:0000256" key="5">
    <source>
        <dbReference type="ARBA" id="ARBA00016329"/>
    </source>
</evidence>
<dbReference type="EMBL" id="CAJVPP010000027">
    <property type="protein sequence ID" value="CAG8435724.1"/>
    <property type="molecule type" value="Genomic_DNA"/>
</dbReference>
<accession>A0A9N8UYD3</accession>
<proteinExistence type="inferred from homology"/>
<evidence type="ECO:0000256" key="9">
    <source>
        <dbReference type="ARBA" id="ARBA00023212"/>
    </source>
</evidence>
<evidence type="ECO:0000256" key="12">
    <source>
        <dbReference type="ARBA" id="ARBA00032583"/>
    </source>
</evidence>
<evidence type="ECO:0000256" key="3">
    <source>
        <dbReference type="ARBA" id="ARBA00004629"/>
    </source>
</evidence>
<comment type="caution">
    <text evidence="14">The sequence shown here is derived from an EMBL/GenBank/DDBJ whole genome shotgun (WGS) entry which is preliminary data.</text>
</comment>
<keyword evidence="6" id="KW-0158">Chromosome</keyword>
<keyword evidence="8" id="KW-0995">Kinetochore</keyword>
<comment type="subcellular location">
    <subcellularLocation>
        <location evidence="3">Chromosome</location>
        <location evidence="3">Centromere</location>
        <location evidence="3">Kinetochore</location>
    </subcellularLocation>
    <subcellularLocation>
        <location evidence="2">Cytoplasm</location>
        <location evidence="2">Cytoskeleton</location>
        <location evidence="2">Spindle</location>
    </subcellularLocation>
    <subcellularLocation>
        <location evidence="1">Nucleus</location>
    </subcellularLocation>
</comment>
<evidence type="ECO:0000256" key="11">
    <source>
        <dbReference type="ARBA" id="ARBA00023328"/>
    </source>
</evidence>
<evidence type="ECO:0000313" key="14">
    <source>
        <dbReference type="EMBL" id="CAG8435724.1"/>
    </source>
</evidence>
<dbReference type="AlphaFoldDB" id="A0A9N8UYD3"/>
<evidence type="ECO:0000256" key="2">
    <source>
        <dbReference type="ARBA" id="ARBA00004186"/>
    </source>
</evidence>
<evidence type="ECO:0000256" key="13">
    <source>
        <dbReference type="SAM" id="MobiDB-lite"/>
    </source>
</evidence>
<dbReference type="GO" id="GO:0005876">
    <property type="term" value="C:spindle microtubule"/>
    <property type="evidence" value="ECO:0007669"/>
    <property type="project" value="InterPro"/>
</dbReference>